<gene>
    <name evidence="2" type="ORF">EmuJ_000974700</name>
</gene>
<feature type="signal peptide" evidence="1">
    <location>
        <begin position="1"/>
        <end position="15"/>
    </location>
</feature>
<evidence type="ECO:0000313" key="3">
    <source>
        <dbReference type="Proteomes" id="UP000017246"/>
    </source>
</evidence>
<organism evidence="2 3">
    <name type="scientific">Echinococcus multilocularis</name>
    <name type="common">Fox tapeworm</name>
    <dbReference type="NCBI Taxonomy" id="6211"/>
    <lineage>
        <taxon>Eukaryota</taxon>
        <taxon>Metazoa</taxon>
        <taxon>Spiralia</taxon>
        <taxon>Lophotrochozoa</taxon>
        <taxon>Platyhelminthes</taxon>
        <taxon>Cestoda</taxon>
        <taxon>Eucestoda</taxon>
        <taxon>Cyclophyllidea</taxon>
        <taxon>Taeniidae</taxon>
        <taxon>Echinococcus</taxon>
    </lineage>
</organism>
<feature type="chain" id="PRO_5012204136" evidence="1">
    <location>
        <begin position="16"/>
        <end position="67"/>
    </location>
</feature>
<sequence length="67" mass="7388">MKVFLEACLVTPTLQILSIATVSCSLNDTELQMSLEEACNYEASQLRLIMRAFTNAIHSKPGLDSLL</sequence>
<dbReference type="AlphaFoldDB" id="A0A068YB83"/>
<evidence type="ECO:0000256" key="1">
    <source>
        <dbReference type="SAM" id="SignalP"/>
    </source>
</evidence>
<name>A0A068YB83_ECHMU</name>
<evidence type="ECO:0000313" key="2">
    <source>
        <dbReference type="EMBL" id="CDS42050.1"/>
    </source>
</evidence>
<proteinExistence type="predicted"/>
<dbReference type="EMBL" id="LN902842">
    <property type="protein sequence ID" value="CDS42050.1"/>
    <property type="molecule type" value="Genomic_DNA"/>
</dbReference>
<protein>
    <submittedName>
        <fullName evidence="2">Expressed protein</fullName>
    </submittedName>
</protein>
<dbReference type="Proteomes" id="UP000017246">
    <property type="component" value="Unassembled WGS sequence"/>
</dbReference>
<keyword evidence="1" id="KW-0732">Signal</keyword>
<keyword evidence="3" id="KW-1185">Reference proteome</keyword>
<reference evidence="2" key="1">
    <citation type="journal article" date="2013" name="Nature">
        <title>The genomes of four tapeworm species reveal adaptations to parasitism.</title>
        <authorList>
            <person name="Tsai I.J."/>
            <person name="Zarowiecki M."/>
            <person name="Holroyd N."/>
            <person name="Garciarrubio A."/>
            <person name="Sanchez-Flores A."/>
            <person name="Brooks K.L."/>
            <person name="Tracey A."/>
            <person name="Bobes R.J."/>
            <person name="Fragoso G."/>
            <person name="Sciutto E."/>
            <person name="Aslett M."/>
            <person name="Beasley H."/>
            <person name="Bennett H.M."/>
            <person name="Cai J."/>
            <person name="Camicia F."/>
            <person name="Clark R."/>
            <person name="Cucher M."/>
            <person name="De Silva N."/>
            <person name="Day T.A."/>
            <person name="Deplazes P."/>
            <person name="Estrada K."/>
            <person name="Fernandez C."/>
            <person name="Holland P.W."/>
            <person name="Hou J."/>
            <person name="Hu S."/>
            <person name="Huckvale T."/>
            <person name="Hung S.S."/>
            <person name="Kamenetzky L."/>
            <person name="Keane J.A."/>
            <person name="Kiss F."/>
            <person name="Koziol U."/>
            <person name="Lambert O."/>
            <person name="Liu K."/>
            <person name="Luo X."/>
            <person name="Luo Y."/>
            <person name="Macchiaroli N."/>
            <person name="Nichol S."/>
            <person name="Paps J."/>
            <person name="Parkinson J."/>
            <person name="Pouchkina-Stantcheva N."/>
            <person name="Riddiford N."/>
            <person name="Rosenzvit M."/>
            <person name="Salinas G."/>
            <person name="Wasmuth J.D."/>
            <person name="Zamanian M."/>
            <person name="Zheng Y."/>
            <person name="Cai X."/>
            <person name="Soberon X."/>
            <person name="Olson P.D."/>
            <person name="Laclette J.P."/>
            <person name="Brehm K."/>
            <person name="Berriman M."/>
            <person name="Garciarrubio A."/>
            <person name="Bobes R.J."/>
            <person name="Fragoso G."/>
            <person name="Sanchez-Flores A."/>
            <person name="Estrada K."/>
            <person name="Cevallos M.A."/>
            <person name="Morett E."/>
            <person name="Gonzalez V."/>
            <person name="Portillo T."/>
            <person name="Ochoa-Leyva A."/>
            <person name="Jose M.V."/>
            <person name="Sciutto E."/>
            <person name="Landa A."/>
            <person name="Jimenez L."/>
            <person name="Valdes V."/>
            <person name="Carrero J.C."/>
            <person name="Larralde C."/>
            <person name="Morales-Montor J."/>
            <person name="Limon-Lason J."/>
            <person name="Soberon X."/>
            <person name="Laclette J.P."/>
        </authorList>
    </citation>
    <scope>NUCLEOTIDE SEQUENCE [LARGE SCALE GENOMIC DNA]</scope>
</reference>
<reference evidence="2" key="2">
    <citation type="submission" date="2015-11" db="EMBL/GenBank/DDBJ databases">
        <authorList>
            <person name="Zhang Y."/>
            <person name="Guo Z."/>
        </authorList>
    </citation>
    <scope>NUCLEOTIDE SEQUENCE</scope>
</reference>
<accession>A0A068YB83</accession>
<dbReference type="PROSITE" id="PS51257">
    <property type="entry name" value="PROKAR_LIPOPROTEIN"/>
    <property type="match status" value="1"/>
</dbReference>